<feature type="compositionally biased region" description="Low complexity" evidence="1">
    <location>
        <begin position="659"/>
        <end position="671"/>
    </location>
</feature>
<dbReference type="PANTHER" id="PTHR35140:SF1">
    <property type="entry name" value="MITOTIC CHECK POINT PROTEIN BFA1"/>
    <property type="match status" value="1"/>
</dbReference>
<gene>
    <name evidence="2" type="ORF">B0A49_05167</name>
</gene>
<dbReference type="EMBL" id="NAJN01000730">
    <property type="protein sequence ID" value="TKA69454.1"/>
    <property type="molecule type" value="Genomic_DNA"/>
</dbReference>
<dbReference type="PANTHER" id="PTHR35140">
    <property type="entry name" value="MITOTIC CHECK POINT PROTEIN BFA1"/>
    <property type="match status" value="1"/>
</dbReference>
<reference evidence="2 3" key="1">
    <citation type="submission" date="2017-03" db="EMBL/GenBank/DDBJ databases">
        <title>Genomes of endolithic fungi from Antarctica.</title>
        <authorList>
            <person name="Coleine C."/>
            <person name="Masonjones S."/>
            <person name="Stajich J.E."/>
        </authorList>
    </citation>
    <scope>NUCLEOTIDE SEQUENCE [LARGE SCALE GENOMIC DNA]</scope>
    <source>
        <strain evidence="2 3">CCFEE 5187</strain>
    </source>
</reference>
<feature type="non-terminal residue" evidence="2">
    <location>
        <position position="1200"/>
    </location>
</feature>
<dbReference type="InterPro" id="IPR029058">
    <property type="entry name" value="AB_hydrolase_fold"/>
</dbReference>
<evidence type="ECO:0000256" key="1">
    <source>
        <dbReference type="SAM" id="MobiDB-lite"/>
    </source>
</evidence>
<dbReference type="GO" id="GO:1990334">
    <property type="term" value="C:Bfa1-Bub2 complex"/>
    <property type="evidence" value="ECO:0007669"/>
    <property type="project" value="InterPro"/>
</dbReference>
<dbReference type="GO" id="GO:0005096">
    <property type="term" value="F:GTPase activator activity"/>
    <property type="evidence" value="ECO:0007669"/>
    <property type="project" value="InterPro"/>
</dbReference>
<sequence length="1200" mass="131974">MDFARMSEPHLKVPIDHFHNETNYSPHTNETFDLRYWFDASHYKEGGPVVIFQGGEASAEGVAPWLLQAGIMAQLIQATHGIGVILEHRYYGESVPTPDFSTDNLRFLTTEQAMADEAYFAQHVVFKGLEDKNLTAPNVAYIGYGASYAGAFNAFLRIQYPEVFWGAISSSAVTKSWYNSSYYWEAAARYGPPECISTTRTLTNVVDNILLNNTAYTQQLKTAFGLQNITRDDDFAMTLAFVGIDQWQLQRWDPYSPPPNYPNFANYCNNITTSDAVLYPISSELKASVQELITAGGHTPTTSLTNRMLNNIGYMNVTLVAHCKANGFTQDQCTSTELRNASYLAAGTDLKQSWRPWRYQKCTQWGYQKYNSLGSSDPLPIVSRLTDSDKQYEICKGAFNITTLPDTKLIDKYGGYNISYPRLAFVDGEKDNWRPLTPHGFAHGAKDRVSTASEPFMLIKGGVHGWDVMGLLPNKKATAQVPQAVADTQKFEVQVFAVMATATEVENWDEDVDFQGDLFTHSVSTVQTSLSSRMSIRSESNIGDEDWQVLLSPDDDNSIANAISSVKQAGIPIPSNVPSSALLGGTIKRLTTKKSRQNMDDDWGDDLDLPGEGLVLKPKQQEAPKTPAADDQELDFDDWAEGSLGIRFGGTRHEERNRSSSVSVMSPSLDSCVTVESEDDGLGGLVLPEGPMDFKSILEKRATSEVPSLTPDASPSPATQSHPPPPEPLEQTQKPPEVNDDDFFNDLDIGGGEVFDPNKLTLNRNIKQKDMKPRLPAHRGAATTLTFTDKPTATRIPRPVSGSKPTSRLDPVYESGATQITRPRTQPTNSGSQLLRSKRSMPVMRGQYSNPTTKPPPVPFLPAGIANSQSHHVNARPLHHLRRESDTTRPLSPPPRSQSRMSTAIIPDTPSRPSRRPDLAPAALAREAAARRTLTKPPRRRNFGDGSELEIFDDLPTSATKESKFIKAPSGRGAPKTLRTQPSRSELSRLPIPDRFAMQTPQPPPMTPRGPLKPYGYGLQENTPRYLRDTAASRIARESRLSTANSGGAHVAGSRPRSEGPLMPVSTNWKAQVAARSPHTSPSATRGKGKGKPSQLGLIKPLGPTMAKTEKGMTYNPQTLRWEGNENALSHFDLILPPPPAPPDPSPLTRPLSQLPPVLHTQQQHAQQPPPSPPRPALIAHMTNNNAVQVVGGMVFDPRR</sequence>
<accession>A0A4U0WZZ7</accession>
<dbReference type="Pfam" id="PF05577">
    <property type="entry name" value="Peptidase_S28"/>
    <property type="match status" value="1"/>
</dbReference>
<organism evidence="2 3">
    <name type="scientific">Cryomyces minteri</name>
    <dbReference type="NCBI Taxonomy" id="331657"/>
    <lineage>
        <taxon>Eukaryota</taxon>
        <taxon>Fungi</taxon>
        <taxon>Dikarya</taxon>
        <taxon>Ascomycota</taxon>
        <taxon>Pezizomycotina</taxon>
        <taxon>Dothideomycetes</taxon>
        <taxon>Dothideomycetes incertae sedis</taxon>
        <taxon>Cryomyces</taxon>
    </lineage>
</organism>
<dbReference type="Gene3D" id="3.40.50.1820">
    <property type="entry name" value="alpha/beta hydrolase"/>
    <property type="match status" value="2"/>
</dbReference>
<dbReference type="Proteomes" id="UP000308768">
    <property type="component" value="Unassembled WGS sequence"/>
</dbReference>
<proteinExistence type="predicted"/>
<feature type="region of interest" description="Disordered" evidence="1">
    <location>
        <begin position="703"/>
        <end position="758"/>
    </location>
</feature>
<dbReference type="GO" id="GO:0070008">
    <property type="term" value="F:serine-type exopeptidase activity"/>
    <property type="evidence" value="ECO:0007669"/>
    <property type="project" value="InterPro"/>
</dbReference>
<evidence type="ECO:0000313" key="2">
    <source>
        <dbReference type="EMBL" id="TKA69454.1"/>
    </source>
</evidence>
<evidence type="ECO:0000313" key="3">
    <source>
        <dbReference type="Proteomes" id="UP000308768"/>
    </source>
</evidence>
<dbReference type="InterPro" id="IPR034586">
    <property type="entry name" value="Bfa1/Byr4"/>
</dbReference>
<feature type="region of interest" description="Disordered" evidence="1">
    <location>
        <begin position="879"/>
        <end position="990"/>
    </location>
</feature>
<feature type="region of interest" description="Disordered" evidence="1">
    <location>
        <begin position="792"/>
        <end position="865"/>
    </location>
</feature>
<dbReference type="FunFam" id="3.40.50.1820:FF:000251">
    <property type="entry name" value="Extracelular serine carboxypeptidase, putative"/>
    <property type="match status" value="1"/>
</dbReference>
<dbReference type="InterPro" id="IPR008758">
    <property type="entry name" value="Peptidase_S28"/>
</dbReference>
<feature type="region of interest" description="Disordered" evidence="1">
    <location>
        <begin position="617"/>
        <end position="636"/>
    </location>
</feature>
<dbReference type="OrthoDB" id="1735038at2759"/>
<feature type="region of interest" description="Disordered" evidence="1">
    <location>
        <begin position="1039"/>
        <end position="1110"/>
    </location>
</feature>
<name>A0A4U0WZZ7_9PEZI</name>
<dbReference type="GO" id="GO:0044732">
    <property type="term" value="C:mitotic spindle pole body"/>
    <property type="evidence" value="ECO:0007669"/>
    <property type="project" value="TreeGrafter"/>
</dbReference>
<feature type="compositionally biased region" description="Pro residues" evidence="1">
    <location>
        <begin position="1136"/>
        <end position="1148"/>
    </location>
</feature>
<dbReference type="SUPFAM" id="SSF53474">
    <property type="entry name" value="alpha/beta-Hydrolases"/>
    <property type="match status" value="1"/>
</dbReference>
<dbReference type="GO" id="GO:0031578">
    <property type="term" value="P:mitotic spindle orientation checkpoint signaling"/>
    <property type="evidence" value="ECO:0007669"/>
    <property type="project" value="TreeGrafter"/>
</dbReference>
<feature type="compositionally biased region" description="Polar residues" evidence="1">
    <location>
        <begin position="816"/>
        <end position="835"/>
    </location>
</feature>
<keyword evidence="3" id="KW-1185">Reference proteome</keyword>
<protein>
    <submittedName>
        <fullName evidence="2">Uncharacterized protein</fullName>
    </submittedName>
</protein>
<comment type="caution">
    <text evidence="2">The sequence shown here is derived from an EMBL/GenBank/DDBJ whole genome shotgun (WGS) entry which is preliminary data.</text>
</comment>
<dbReference type="AlphaFoldDB" id="A0A4U0WZZ7"/>
<feature type="region of interest" description="Disordered" evidence="1">
    <location>
        <begin position="650"/>
        <end position="687"/>
    </location>
</feature>
<feature type="region of interest" description="Disordered" evidence="1">
    <location>
        <begin position="1136"/>
        <end position="1179"/>
    </location>
</feature>
<dbReference type="GO" id="GO:0006508">
    <property type="term" value="P:proteolysis"/>
    <property type="evidence" value="ECO:0007669"/>
    <property type="project" value="InterPro"/>
</dbReference>